<gene>
    <name evidence="13" type="ORF">COU32_02475</name>
</gene>
<evidence type="ECO:0000256" key="9">
    <source>
        <dbReference type="ARBA" id="ARBA00023316"/>
    </source>
</evidence>
<keyword evidence="9 10" id="KW-0961">Cell wall biogenesis/degradation</keyword>
<evidence type="ECO:0000256" key="3">
    <source>
        <dbReference type="ARBA" id="ARBA00022525"/>
    </source>
</evidence>
<dbReference type="Pfam" id="PF03734">
    <property type="entry name" value="YkuD"/>
    <property type="match status" value="1"/>
</dbReference>
<dbReference type="Gene3D" id="2.40.440.10">
    <property type="entry name" value="L,D-transpeptidase catalytic domain-like"/>
    <property type="match status" value="1"/>
</dbReference>
<dbReference type="GO" id="GO:0071555">
    <property type="term" value="P:cell wall organization"/>
    <property type="evidence" value="ECO:0007669"/>
    <property type="project" value="UniProtKB-UniRule"/>
</dbReference>
<evidence type="ECO:0000313" key="13">
    <source>
        <dbReference type="EMBL" id="PIR76381.1"/>
    </source>
</evidence>
<dbReference type="GO" id="GO:0016740">
    <property type="term" value="F:transferase activity"/>
    <property type="evidence" value="ECO:0007669"/>
    <property type="project" value="UniProtKB-KW"/>
</dbReference>
<sequence length="260" mass="29157">MHTNVNDTNYSYIGIIMLACLFAPVFVYASVDSDADGLSDEQEIVYQTDPHNPDTDGDGYKDGEEVEYDYSPLLGEGKHMNESDADKDGLNDWLERWFGSDMGKTDSDGDGFPDYDEVMKGYSPASTTSTRLFDRKVVVDRTEQRLNFYVDGVKIHNFPASTGNPGTPTPDGEYHMMRKVAKKSYVGPGYDLPGVTWNVEFSPMYYIHTAYWHNDFGKRTHSHGCVNLREDDAKVIYEYIDETVPIVVTGETPAGFVVGT</sequence>
<keyword evidence="6" id="KW-0106">Calcium</keyword>
<keyword evidence="11" id="KW-0812">Transmembrane</keyword>
<feature type="domain" description="L,D-TPase catalytic" evidence="12">
    <location>
        <begin position="135"/>
        <end position="249"/>
    </location>
</feature>
<dbReference type="GO" id="GO:0018104">
    <property type="term" value="P:peptidoglycan-protein cross-linking"/>
    <property type="evidence" value="ECO:0007669"/>
    <property type="project" value="TreeGrafter"/>
</dbReference>
<accession>A0A2H0TW54</accession>
<evidence type="ECO:0000256" key="1">
    <source>
        <dbReference type="ARBA" id="ARBA00004613"/>
    </source>
</evidence>
<feature type="active site" description="Proton donor/acceptor" evidence="10">
    <location>
        <position position="208"/>
    </location>
</feature>
<organism evidence="13 14">
    <name type="scientific">Candidatus Magasanikbacteria bacterium CG10_big_fil_rev_8_21_14_0_10_42_10</name>
    <dbReference type="NCBI Taxonomy" id="1974649"/>
    <lineage>
        <taxon>Bacteria</taxon>
        <taxon>Candidatus Magasanikiibacteriota</taxon>
    </lineage>
</organism>
<dbReference type="AlphaFoldDB" id="A0A2H0TW54"/>
<dbReference type="EMBL" id="PFBY01000030">
    <property type="protein sequence ID" value="PIR76381.1"/>
    <property type="molecule type" value="Genomic_DNA"/>
</dbReference>
<dbReference type="GO" id="GO:0005509">
    <property type="term" value="F:calcium ion binding"/>
    <property type="evidence" value="ECO:0007669"/>
    <property type="project" value="InterPro"/>
</dbReference>
<feature type="active site" description="Nucleophile" evidence="10">
    <location>
        <position position="225"/>
    </location>
</feature>
<dbReference type="InterPro" id="IPR050979">
    <property type="entry name" value="LD-transpeptidase"/>
</dbReference>
<dbReference type="CDD" id="cd16913">
    <property type="entry name" value="YkuD_like"/>
    <property type="match status" value="1"/>
</dbReference>
<evidence type="ECO:0000313" key="14">
    <source>
        <dbReference type="Proteomes" id="UP000231530"/>
    </source>
</evidence>
<keyword evidence="3" id="KW-0964">Secreted</keyword>
<keyword evidence="7 10" id="KW-0133">Cell shape</keyword>
<dbReference type="GO" id="GO:0005576">
    <property type="term" value="C:extracellular region"/>
    <property type="evidence" value="ECO:0007669"/>
    <property type="project" value="TreeGrafter"/>
</dbReference>
<evidence type="ECO:0000256" key="10">
    <source>
        <dbReference type="PROSITE-ProRule" id="PRU01373"/>
    </source>
</evidence>
<dbReference type="PANTHER" id="PTHR30582">
    <property type="entry name" value="L,D-TRANSPEPTIDASE"/>
    <property type="match status" value="1"/>
</dbReference>
<dbReference type="InterPro" id="IPR005490">
    <property type="entry name" value="LD_TPept_cat_dom"/>
</dbReference>
<dbReference type="InterPro" id="IPR038063">
    <property type="entry name" value="Transpep_catalytic_dom"/>
</dbReference>
<keyword evidence="8 10" id="KW-0573">Peptidoglycan synthesis</keyword>
<evidence type="ECO:0000256" key="11">
    <source>
        <dbReference type="SAM" id="Phobius"/>
    </source>
</evidence>
<dbReference type="GO" id="GO:0071972">
    <property type="term" value="F:peptidoglycan L,D-transpeptidase activity"/>
    <property type="evidence" value="ECO:0007669"/>
    <property type="project" value="TreeGrafter"/>
</dbReference>
<comment type="caution">
    <text evidence="13">The sequence shown here is derived from an EMBL/GenBank/DDBJ whole genome shotgun (WGS) entry which is preliminary data.</text>
</comment>
<keyword evidence="4" id="KW-0808">Transferase</keyword>
<dbReference type="PANTHER" id="PTHR30582:SF2">
    <property type="entry name" value="L,D-TRANSPEPTIDASE YCIB-RELATED"/>
    <property type="match status" value="1"/>
</dbReference>
<evidence type="ECO:0000256" key="5">
    <source>
        <dbReference type="ARBA" id="ARBA00022729"/>
    </source>
</evidence>
<reference evidence="14" key="1">
    <citation type="submission" date="2017-09" db="EMBL/GenBank/DDBJ databases">
        <title>Depth-based differentiation of microbial function through sediment-hosted aquifers and enrichment of novel symbionts in the deep terrestrial subsurface.</title>
        <authorList>
            <person name="Probst A.J."/>
            <person name="Ladd B."/>
            <person name="Jarett J.K."/>
            <person name="Geller-Mcgrath D.E."/>
            <person name="Sieber C.M.K."/>
            <person name="Emerson J.B."/>
            <person name="Anantharaman K."/>
            <person name="Thomas B.C."/>
            <person name="Malmstrom R."/>
            <person name="Stieglmeier M."/>
            <person name="Klingl A."/>
            <person name="Woyke T."/>
            <person name="Ryan C.M."/>
            <person name="Banfield J.F."/>
        </authorList>
    </citation>
    <scope>NUCLEOTIDE SEQUENCE [LARGE SCALE GENOMIC DNA]</scope>
</reference>
<keyword evidence="11" id="KW-0472">Membrane</keyword>
<comment type="pathway">
    <text evidence="2 10">Cell wall biogenesis; peptidoglycan biosynthesis.</text>
</comment>
<dbReference type="Pfam" id="PF18884">
    <property type="entry name" value="TSP3_bac"/>
    <property type="match status" value="3"/>
</dbReference>
<dbReference type="SUPFAM" id="SSF141523">
    <property type="entry name" value="L,D-transpeptidase catalytic domain-like"/>
    <property type="match status" value="1"/>
</dbReference>
<evidence type="ECO:0000256" key="2">
    <source>
        <dbReference type="ARBA" id="ARBA00004752"/>
    </source>
</evidence>
<dbReference type="Proteomes" id="UP000231530">
    <property type="component" value="Unassembled WGS sequence"/>
</dbReference>
<dbReference type="PROSITE" id="PS52029">
    <property type="entry name" value="LD_TPASE"/>
    <property type="match status" value="1"/>
</dbReference>
<dbReference type="SUPFAM" id="SSF103647">
    <property type="entry name" value="TSP type-3 repeat"/>
    <property type="match status" value="1"/>
</dbReference>
<keyword evidence="11" id="KW-1133">Transmembrane helix</keyword>
<evidence type="ECO:0000256" key="4">
    <source>
        <dbReference type="ARBA" id="ARBA00022679"/>
    </source>
</evidence>
<evidence type="ECO:0000256" key="7">
    <source>
        <dbReference type="ARBA" id="ARBA00022960"/>
    </source>
</evidence>
<comment type="subcellular location">
    <subcellularLocation>
        <location evidence="1">Secreted</location>
    </subcellularLocation>
</comment>
<evidence type="ECO:0000256" key="6">
    <source>
        <dbReference type="ARBA" id="ARBA00022837"/>
    </source>
</evidence>
<protein>
    <recommendedName>
        <fullName evidence="12">L,D-TPase catalytic domain-containing protein</fullName>
    </recommendedName>
</protein>
<evidence type="ECO:0000259" key="12">
    <source>
        <dbReference type="PROSITE" id="PS52029"/>
    </source>
</evidence>
<proteinExistence type="predicted"/>
<dbReference type="InterPro" id="IPR028974">
    <property type="entry name" value="TSP_type-3_rpt"/>
</dbReference>
<keyword evidence="5" id="KW-0732">Signal</keyword>
<name>A0A2H0TW54_9BACT</name>
<feature type="transmembrane region" description="Helical" evidence="11">
    <location>
        <begin position="12"/>
        <end position="31"/>
    </location>
</feature>
<dbReference type="UniPathway" id="UPA00219"/>
<evidence type="ECO:0000256" key="8">
    <source>
        <dbReference type="ARBA" id="ARBA00022984"/>
    </source>
</evidence>
<dbReference type="InterPro" id="IPR059100">
    <property type="entry name" value="TSP3_bac"/>
</dbReference>
<dbReference type="GO" id="GO:0008360">
    <property type="term" value="P:regulation of cell shape"/>
    <property type="evidence" value="ECO:0007669"/>
    <property type="project" value="UniProtKB-UniRule"/>
</dbReference>